<dbReference type="Proteomes" id="UP001497497">
    <property type="component" value="Unassembled WGS sequence"/>
</dbReference>
<dbReference type="PROSITE" id="PS50041">
    <property type="entry name" value="C_TYPE_LECTIN_2"/>
    <property type="match status" value="1"/>
</dbReference>
<organism evidence="2 3">
    <name type="scientific">Lymnaea stagnalis</name>
    <name type="common">Great pond snail</name>
    <name type="synonym">Helix stagnalis</name>
    <dbReference type="NCBI Taxonomy" id="6523"/>
    <lineage>
        <taxon>Eukaryota</taxon>
        <taxon>Metazoa</taxon>
        <taxon>Spiralia</taxon>
        <taxon>Lophotrochozoa</taxon>
        <taxon>Mollusca</taxon>
        <taxon>Gastropoda</taxon>
        <taxon>Heterobranchia</taxon>
        <taxon>Euthyneura</taxon>
        <taxon>Panpulmonata</taxon>
        <taxon>Hygrophila</taxon>
        <taxon>Lymnaeoidea</taxon>
        <taxon>Lymnaeidae</taxon>
        <taxon>Lymnaea</taxon>
    </lineage>
</organism>
<keyword evidence="3" id="KW-1185">Reference proteome</keyword>
<gene>
    <name evidence="2" type="ORF">GSLYS_00004253001</name>
</gene>
<dbReference type="PANTHER" id="PTHR22803">
    <property type="entry name" value="MANNOSE, PHOSPHOLIPASE, LECTIN RECEPTOR RELATED"/>
    <property type="match status" value="1"/>
</dbReference>
<dbReference type="Pfam" id="PF00059">
    <property type="entry name" value="Lectin_C"/>
    <property type="match status" value="1"/>
</dbReference>
<dbReference type="SMART" id="SM00034">
    <property type="entry name" value="CLECT"/>
    <property type="match status" value="1"/>
</dbReference>
<dbReference type="InterPro" id="IPR016186">
    <property type="entry name" value="C-type_lectin-like/link_sf"/>
</dbReference>
<dbReference type="AlphaFoldDB" id="A0AAV2H9C5"/>
<name>A0AAV2H9C5_LYMST</name>
<dbReference type="CDD" id="cd00037">
    <property type="entry name" value="CLECT"/>
    <property type="match status" value="1"/>
</dbReference>
<sequence>ILSGCPDGWQSGFGKCYKFYTNAKNFQQATNYCADMNASLVNIDSYEENHFLSNILKNSMPDIHQWYTGGRKAGNVWKWEKRTPKNLNSRKRNVARKSSPSLFRTVRSPINQLKWFP</sequence>
<dbReference type="EMBL" id="CAXITT010000062">
    <property type="protein sequence ID" value="CAL1530120.1"/>
    <property type="molecule type" value="Genomic_DNA"/>
</dbReference>
<dbReference type="Gene3D" id="3.10.100.10">
    <property type="entry name" value="Mannose-Binding Protein A, subunit A"/>
    <property type="match status" value="1"/>
</dbReference>
<comment type="caution">
    <text evidence="2">The sequence shown here is derived from an EMBL/GenBank/DDBJ whole genome shotgun (WGS) entry which is preliminary data.</text>
</comment>
<reference evidence="2 3" key="1">
    <citation type="submission" date="2024-04" db="EMBL/GenBank/DDBJ databases">
        <authorList>
            <consortium name="Genoscope - CEA"/>
            <person name="William W."/>
        </authorList>
    </citation>
    <scope>NUCLEOTIDE SEQUENCE [LARGE SCALE GENOMIC DNA]</scope>
</reference>
<evidence type="ECO:0000313" key="2">
    <source>
        <dbReference type="EMBL" id="CAL1530120.1"/>
    </source>
</evidence>
<accession>A0AAV2H9C5</accession>
<feature type="non-terminal residue" evidence="2">
    <location>
        <position position="1"/>
    </location>
</feature>
<evidence type="ECO:0000259" key="1">
    <source>
        <dbReference type="PROSITE" id="PS50041"/>
    </source>
</evidence>
<proteinExistence type="predicted"/>
<dbReference type="InterPro" id="IPR016187">
    <property type="entry name" value="CTDL_fold"/>
</dbReference>
<dbReference type="InterPro" id="IPR050111">
    <property type="entry name" value="C-type_lectin/snaclec_domain"/>
</dbReference>
<feature type="non-terminal residue" evidence="2">
    <location>
        <position position="117"/>
    </location>
</feature>
<dbReference type="SUPFAM" id="SSF56436">
    <property type="entry name" value="C-type lectin-like"/>
    <property type="match status" value="1"/>
</dbReference>
<evidence type="ECO:0000313" key="3">
    <source>
        <dbReference type="Proteomes" id="UP001497497"/>
    </source>
</evidence>
<protein>
    <recommendedName>
        <fullName evidence="1">C-type lectin domain-containing protein</fullName>
    </recommendedName>
</protein>
<feature type="domain" description="C-type lectin" evidence="1">
    <location>
        <begin position="14"/>
        <end position="117"/>
    </location>
</feature>
<dbReference type="InterPro" id="IPR001304">
    <property type="entry name" value="C-type_lectin-like"/>
</dbReference>